<dbReference type="InterPro" id="IPR044016">
    <property type="entry name" value="Big_13"/>
</dbReference>
<feature type="chain" id="PRO_5046034760" evidence="1">
    <location>
        <begin position="24"/>
        <end position="746"/>
    </location>
</feature>
<dbReference type="InterPro" id="IPR006311">
    <property type="entry name" value="TAT_signal"/>
</dbReference>
<dbReference type="InterPro" id="IPR001254">
    <property type="entry name" value="Trypsin_dom"/>
</dbReference>
<dbReference type="EMBL" id="AUBJ02000001">
    <property type="protein sequence ID" value="MCP2332657.1"/>
    <property type="molecule type" value="Genomic_DNA"/>
</dbReference>
<dbReference type="Gene3D" id="3.30.300.50">
    <property type="match status" value="1"/>
</dbReference>
<accession>A0ABT1JJY6</accession>
<name>A0ABT1JJY6_ACTCY</name>
<dbReference type="Proteomes" id="UP000791080">
    <property type="component" value="Unassembled WGS sequence"/>
</dbReference>
<dbReference type="Gene3D" id="2.60.40.10">
    <property type="entry name" value="Immunoglobulins"/>
    <property type="match status" value="2"/>
</dbReference>
<dbReference type="NCBIfam" id="NF033510">
    <property type="entry name" value="Ca_tandemer"/>
    <property type="match status" value="1"/>
</dbReference>
<dbReference type="Gene3D" id="2.40.10.10">
    <property type="entry name" value="Trypsin-like serine proteases"/>
    <property type="match status" value="2"/>
</dbReference>
<dbReference type="Pfam" id="PF19077">
    <property type="entry name" value="Big_13"/>
    <property type="match status" value="1"/>
</dbReference>
<keyword evidence="5" id="KW-1185">Reference proteome</keyword>
<dbReference type="InterPro" id="IPR018114">
    <property type="entry name" value="TRYPSIN_HIS"/>
</dbReference>
<dbReference type="Pfam" id="PF00089">
    <property type="entry name" value="Trypsin"/>
    <property type="match status" value="1"/>
</dbReference>
<protein>
    <submittedName>
        <fullName evidence="4">V8-like Glu-specific endopeptidase</fullName>
    </submittedName>
</protein>
<sequence>MRARRRFTARLLVLLTAASLGTATTVDGPTARARPSEPPALVAAEDTTAPMSPGEQAATYPDGLSEAIRRDLETDPRTYAVRAVRAAAAAETAEELRESLGDRFGGAWFDPDDGGLNVAVTSQAAAETARAAGARTHLRGLDARRLSEAADRVRDWVSELPVDQEALVHAVGVSSRTSTVELTVVNSPTGRELAARAPEDDVRVSVRVADHRPHPQLDLFGWDGITSRREDGGAGRPCSLGFNALDAVGRATSLTAGHCGHGGASQVRSRRDGSLIGIFEAVFWDSLTGGGRGHDHAVVRITDPRYPMRPGVTDQRGDTLPVETVAAPIEGMPVCVVGQASGWECGTIDAVEVDVRVDDLAGGLHRQLTFQHDACTASGDSGAPVLSGTAAIGLHSAGTTTPGGHRCPTGVARTAGYAQPLATSVLPAHDDELRILTTSDDSDGDGVPDHIELADDPTAVRDENGDGVPAYLDPDEPQLRTPVVTFPEDGSRHTDRLLPLIGTAKPSAEVTVEYRGTRTTTVARTDGSWRIDPEEELPLGRYELAVSQFWTAPNGSEWQSGLVMTSFVVSPPEPEISAPVTGWQTTNSRPVIAGTGTPGADVSVSVDGHVVGVATVGGDGHWSVTPAEPLPDGARTVTVEQEVDSVLSQPTTGTLTVVGSGNVPPPEVHAGPEGSAVAKHAEPRVVEGTQGGGSQPSRFVDQAAEGEDDGLLRFLPLLTVAALALAVGSGLTFGRRRREGEDNVEV</sequence>
<evidence type="ECO:0000259" key="3">
    <source>
        <dbReference type="Pfam" id="PF19077"/>
    </source>
</evidence>
<evidence type="ECO:0000259" key="2">
    <source>
        <dbReference type="Pfam" id="PF00089"/>
    </source>
</evidence>
<dbReference type="InterPro" id="IPR043504">
    <property type="entry name" value="Peptidase_S1_PA_chymotrypsin"/>
</dbReference>
<reference evidence="4 5" key="1">
    <citation type="submission" date="2022-06" db="EMBL/GenBank/DDBJ databases">
        <title>Genomic Encyclopedia of Type Strains, Phase I: the one thousand microbial genomes (KMG-I) project.</title>
        <authorList>
            <person name="Kyrpides N."/>
        </authorList>
    </citation>
    <scope>NUCLEOTIDE SEQUENCE [LARGE SCALE GENOMIC DNA]</scope>
    <source>
        <strain evidence="4 5">DSM 43889</strain>
    </source>
</reference>
<feature type="signal peptide" evidence="1">
    <location>
        <begin position="1"/>
        <end position="23"/>
    </location>
</feature>
<dbReference type="PROSITE" id="PS51318">
    <property type="entry name" value="TAT"/>
    <property type="match status" value="1"/>
</dbReference>
<dbReference type="SUPFAM" id="SSF50494">
    <property type="entry name" value="Trypsin-like serine proteases"/>
    <property type="match status" value="1"/>
</dbReference>
<gene>
    <name evidence="4" type="ORF">G443_002927</name>
</gene>
<evidence type="ECO:0000256" key="1">
    <source>
        <dbReference type="SAM" id="SignalP"/>
    </source>
</evidence>
<dbReference type="PROSITE" id="PS00134">
    <property type="entry name" value="TRYPSIN_HIS"/>
    <property type="match status" value="1"/>
</dbReference>
<feature type="domain" description="Bacterial Ig-like" evidence="3">
    <location>
        <begin position="585"/>
        <end position="646"/>
    </location>
</feature>
<evidence type="ECO:0000313" key="4">
    <source>
        <dbReference type="EMBL" id="MCP2332657.1"/>
    </source>
</evidence>
<proteinExistence type="predicted"/>
<dbReference type="RefSeq" id="WP_026417594.1">
    <property type="nucleotide sequence ID" value="NZ_AUBJ02000001.1"/>
</dbReference>
<dbReference type="InterPro" id="IPR013783">
    <property type="entry name" value="Ig-like_fold"/>
</dbReference>
<dbReference type="CDD" id="cd21112">
    <property type="entry name" value="alphaLP-like"/>
    <property type="match status" value="1"/>
</dbReference>
<organism evidence="4 5">
    <name type="scientific">Actinoalloteichus caeruleus DSM 43889</name>
    <dbReference type="NCBI Taxonomy" id="1120930"/>
    <lineage>
        <taxon>Bacteria</taxon>
        <taxon>Bacillati</taxon>
        <taxon>Actinomycetota</taxon>
        <taxon>Actinomycetes</taxon>
        <taxon>Pseudonocardiales</taxon>
        <taxon>Pseudonocardiaceae</taxon>
        <taxon>Actinoalloteichus</taxon>
        <taxon>Actinoalloteichus cyanogriseus</taxon>
    </lineage>
</organism>
<keyword evidence="1" id="KW-0732">Signal</keyword>
<comment type="caution">
    <text evidence="4">The sequence shown here is derived from an EMBL/GenBank/DDBJ whole genome shotgun (WGS) entry which is preliminary data.</text>
</comment>
<feature type="domain" description="Peptidase S1" evidence="2">
    <location>
        <begin position="253"/>
        <end position="417"/>
    </location>
</feature>
<evidence type="ECO:0000313" key="5">
    <source>
        <dbReference type="Proteomes" id="UP000791080"/>
    </source>
</evidence>
<dbReference type="InterPro" id="IPR009003">
    <property type="entry name" value="Peptidase_S1_PA"/>
</dbReference>
<dbReference type="InterPro" id="IPR035070">
    <property type="entry name" value="Streptogrisin_prodomain"/>
</dbReference>